<proteinExistence type="predicted"/>
<evidence type="ECO:0000313" key="4">
    <source>
        <dbReference type="Proteomes" id="UP001597287"/>
    </source>
</evidence>
<evidence type="ECO:0000259" key="2">
    <source>
        <dbReference type="Pfam" id="PF05901"/>
    </source>
</evidence>
<evidence type="ECO:0000256" key="1">
    <source>
        <dbReference type="SAM" id="MobiDB-lite"/>
    </source>
</evidence>
<accession>A0ABW5EXQ2</accession>
<evidence type="ECO:0000313" key="3">
    <source>
        <dbReference type="EMBL" id="MFD2321909.1"/>
    </source>
</evidence>
<dbReference type="Pfam" id="PF05901">
    <property type="entry name" value="Excalibur"/>
    <property type="match status" value="1"/>
</dbReference>
<reference evidence="4" key="1">
    <citation type="journal article" date="2019" name="Int. J. Syst. Evol. Microbiol.">
        <title>The Global Catalogue of Microorganisms (GCM) 10K type strain sequencing project: providing services to taxonomists for standard genome sequencing and annotation.</title>
        <authorList>
            <consortium name="The Broad Institute Genomics Platform"/>
            <consortium name="The Broad Institute Genome Sequencing Center for Infectious Disease"/>
            <person name="Wu L."/>
            <person name="Ma J."/>
        </authorList>
    </citation>
    <scope>NUCLEOTIDE SEQUENCE [LARGE SCALE GENOMIC DNA]</scope>
    <source>
        <strain evidence="4">CCUG 62793</strain>
    </source>
</reference>
<feature type="region of interest" description="Disordered" evidence="1">
    <location>
        <begin position="57"/>
        <end position="88"/>
    </location>
</feature>
<feature type="domain" description="Excalibur calcium-binding" evidence="2">
    <location>
        <begin position="96"/>
        <end position="128"/>
    </location>
</feature>
<organism evidence="3 4">
    <name type="scientific">Delftia deserti</name>
    <dbReference type="NCBI Taxonomy" id="1651218"/>
    <lineage>
        <taxon>Bacteria</taxon>
        <taxon>Pseudomonadati</taxon>
        <taxon>Pseudomonadota</taxon>
        <taxon>Betaproteobacteria</taxon>
        <taxon>Burkholderiales</taxon>
        <taxon>Comamonadaceae</taxon>
        <taxon>Delftia</taxon>
    </lineage>
</organism>
<keyword evidence="4" id="KW-1185">Reference proteome</keyword>
<gene>
    <name evidence="3" type="ORF">ACFSPV_24820</name>
</gene>
<dbReference type="EMBL" id="JBHUIG010000031">
    <property type="protein sequence ID" value="MFD2321909.1"/>
    <property type="molecule type" value="Genomic_DNA"/>
</dbReference>
<dbReference type="RefSeq" id="WP_386849650.1">
    <property type="nucleotide sequence ID" value="NZ_JBHUIG010000031.1"/>
</dbReference>
<protein>
    <submittedName>
        <fullName evidence="3">Excalibur calcium-binding domain-containing protein</fullName>
    </submittedName>
</protein>
<name>A0ABW5EXQ2_9BURK</name>
<comment type="caution">
    <text evidence="3">The sequence shown here is derived from an EMBL/GenBank/DDBJ whole genome shotgun (WGS) entry which is preliminary data.</text>
</comment>
<dbReference type="Proteomes" id="UP001597287">
    <property type="component" value="Unassembled WGS sequence"/>
</dbReference>
<sequence length="133" mass="15026">MPNRLRESRGEYGGHLHFWLRYDARHIDHNKRGHPMLRLIVYVLLAAAAWKAYTSHQAKTGGPTPDLLLNEPRPRDIDVGSSTSSAPKYSCDGRMHCSQMTSCEEAKFFLRNCPNTKMDGDGDGIPCEHQLCN</sequence>
<dbReference type="InterPro" id="IPR008613">
    <property type="entry name" value="Excalibur_Ca-bd_domain"/>
</dbReference>